<gene>
    <name evidence="2" type="ORF">EVAR_29334_1</name>
</gene>
<dbReference type="Proteomes" id="UP000299102">
    <property type="component" value="Unassembled WGS sequence"/>
</dbReference>
<protein>
    <submittedName>
        <fullName evidence="2">Uncharacterized protein</fullName>
    </submittedName>
</protein>
<evidence type="ECO:0000313" key="3">
    <source>
        <dbReference type="Proteomes" id="UP000299102"/>
    </source>
</evidence>
<feature type="compositionally biased region" description="Polar residues" evidence="1">
    <location>
        <begin position="1"/>
        <end position="11"/>
    </location>
</feature>
<proteinExistence type="predicted"/>
<reference evidence="2 3" key="1">
    <citation type="journal article" date="2019" name="Commun. Biol.">
        <title>The bagworm genome reveals a unique fibroin gene that provides high tensile strength.</title>
        <authorList>
            <person name="Kono N."/>
            <person name="Nakamura H."/>
            <person name="Ohtoshi R."/>
            <person name="Tomita M."/>
            <person name="Numata K."/>
            <person name="Arakawa K."/>
        </authorList>
    </citation>
    <scope>NUCLEOTIDE SEQUENCE [LARGE SCALE GENOMIC DNA]</scope>
</reference>
<sequence>MFNFSEISKTTRQAERAHLRAAPVQASERHSSPDRLSQALRHPVNTDRDRDRSLLRSLNIDHLLHLMSRYNILHRNCVRKHPQSIARLIVDDTQVSPLGLLLSMGGGDHLLSDSSHARLPLINPI</sequence>
<keyword evidence="3" id="KW-1185">Reference proteome</keyword>
<accession>A0A4C1WKD3</accession>
<feature type="region of interest" description="Disordered" evidence="1">
    <location>
        <begin position="1"/>
        <end position="49"/>
    </location>
</feature>
<dbReference type="AlphaFoldDB" id="A0A4C1WKD3"/>
<dbReference type="EMBL" id="BGZK01000568">
    <property type="protein sequence ID" value="GBP50575.1"/>
    <property type="molecule type" value="Genomic_DNA"/>
</dbReference>
<name>A0A4C1WKD3_EUMVA</name>
<evidence type="ECO:0000256" key="1">
    <source>
        <dbReference type="SAM" id="MobiDB-lite"/>
    </source>
</evidence>
<evidence type="ECO:0000313" key="2">
    <source>
        <dbReference type="EMBL" id="GBP50575.1"/>
    </source>
</evidence>
<organism evidence="2 3">
    <name type="scientific">Eumeta variegata</name>
    <name type="common">Bagworm moth</name>
    <name type="synonym">Eumeta japonica</name>
    <dbReference type="NCBI Taxonomy" id="151549"/>
    <lineage>
        <taxon>Eukaryota</taxon>
        <taxon>Metazoa</taxon>
        <taxon>Ecdysozoa</taxon>
        <taxon>Arthropoda</taxon>
        <taxon>Hexapoda</taxon>
        <taxon>Insecta</taxon>
        <taxon>Pterygota</taxon>
        <taxon>Neoptera</taxon>
        <taxon>Endopterygota</taxon>
        <taxon>Lepidoptera</taxon>
        <taxon>Glossata</taxon>
        <taxon>Ditrysia</taxon>
        <taxon>Tineoidea</taxon>
        <taxon>Psychidae</taxon>
        <taxon>Oiketicinae</taxon>
        <taxon>Eumeta</taxon>
    </lineage>
</organism>
<comment type="caution">
    <text evidence="2">The sequence shown here is derived from an EMBL/GenBank/DDBJ whole genome shotgun (WGS) entry which is preliminary data.</text>
</comment>